<comment type="similarity">
    <text evidence="1">Belongs to the RPAP1 family.</text>
</comment>
<dbReference type="PANTHER" id="PTHR21483:SF18">
    <property type="entry name" value="RNA POLYMERASE II-ASSOCIATED PROTEIN 1"/>
    <property type="match status" value="1"/>
</dbReference>
<accession>A0A9P8QAL3</accession>
<dbReference type="InterPro" id="IPR013929">
    <property type="entry name" value="RPAP1_C"/>
</dbReference>
<evidence type="ECO:0008006" key="7">
    <source>
        <dbReference type="Google" id="ProtNLM"/>
    </source>
</evidence>
<protein>
    <recommendedName>
        <fullName evidence="7">RNA polymerase II-associated protein RBA50</fullName>
    </recommendedName>
</protein>
<dbReference type="Pfam" id="PF08620">
    <property type="entry name" value="RPAP1_C"/>
    <property type="match status" value="1"/>
</dbReference>
<dbReference type="InterPro" id="IPR039913">
    <property type="entry name" value="RPAP1/Rba50"/>
</dbReference>
<comment type="caution">
    <text evidence="5">The sequence shown here is derived from an EMBL/GenBank/DDBJ whole genome shotgun (WGS) entry which is preliminary data.</text>
</comment>
<evidence type="ECO:0000313" key="6">
    <source>
        <dbReference type="Proteomes" id="UP000774326"/>
    </source>
</evidence>
<dbReference type="EMBL" id="JAEUBG010001046">
    <property type="protein sequence ID" value="KAH3686996.1"/>
    <property type="molecule type" value="Genomic_DNA"/>
</dbReference>
<organism evidence="5 6">
    <name type="scientific">Wickerhamomyces pijperi</name>
    <name type="common">Yeast</name>
    <name type="synonym">Pichia pijperi</name>
    <dbReference type="NCBI Taxonomy" id="599730"/>
    <lineage>
        <taxon>Eukaryota</taxon>
        <taxon>Fungi</taxon>
        <taxon>Dikarya</taxon>
        <taxon>Ascomycota</taxon>
        <taxon>Saccharomycotina</taxon>
        <taxon>Saccharomycetes</taxon>
        <taxon>Phaffomycetales</taxon>
        <taxon>Wickerhamomycetaceae</taxon>
        <taxon>Wickerhamomyces</taxon>
    </lineage>
</organism>
<dbReference type="AlphaFoldDB" id="A0A9P8QAL3"/>
<feature type="compositionally biased region" description="Polar residues" evidence="2">
    <location>
        <begin position="212"/>
        <end position="221"/>
    </location>
</feature>
<evidence type="ECO:0000313" key="5">
    <source>
        <dbReference type="EMBL" id="KAH3686996.1"/>
    </source>
</evidence>
<feature type="compositionally biased region" description="Basic and acidic residues" evidence="2">
    <location>
        <begin position="181"/>
        <end position="199"/>
    </location>
</feature>
<dbReference type="Proteomes" id="UP000774326">
    <property type="component" value="Unassembled WGS sequence"/>
</dbReference>
<proteinExistence type="inferred from homology"/>
<name>A0A9P8QAL3_WICPI</name>
<feature type="region of interest" description="Disordered" evidence="2">
    <location>
        <begin position="181"/>
        <end position="225"/>
    </location>
</feature>
<reference evidence="5" key="2">
    <citation type="submission" date="2021-01" db="EMBL/GenBank/DDBJ databases">
        <authorList>
            <person name="Schikora-Tamarit M.A."/>
        </authorList>
    </citation>
    <scope>NUCLEOTIDE SEQUENCE</scope>
    <source>
        <strain evidence="5">CBS2887</strain>
    </source>
</reference>
<gene>
    <name evidence="5" type="ORF">WICPIJ_002021</name>
</gene>
<feature type="region of interest" description="Disordered" evidence="2">
    <location>
        <begin position="18"/>
        <end position="50"/>
    </location>
</feature>
<evidence type="ECO:0000256" key="2">
    <source>
        <dbReference type="SAM" id="MobiDB-lite"/>
    </source>
</evidence>
<dbReference type="GO" id="GO:0006366">
    <property type="term" value="P:transcription by RNA polymerase II"/>
    <property type="evidence" value="ECO:0007669"/>
    <property type="project" value="InterPro"/>
</dbReference>
<sequence length="545" mass="61891">MDFLLGEIVEKDTIEITESDFAPPTPPTPLKTSKFKDPSNKRINHAFSGSGFPEVKKLSAFKAMQRKKDQQEEEENKLSGNFTARSRQVFNSGNLRDAGPEPKMFKDEYDQGHSHSHSHADEKQPEKPLTDQERIHLENIKYLSTLTHEQKVQEREELMNSMDPKVLQGLLGMFERREKRLKEKDLQSEESKETKDVKFESTAAAVPDIKENQTPLKQSSEFEGFGDEGLTVAGDWIGGFNKNHTDKSQDGHASVTGFDDAGVNKALGVKEEEVKEDKEKKSVKFAAEVAETKQDEPKGKQLDFEDLDAIAPPTYQIHTEAASQPIDESTYSSLHFPVPPANSYEPLDLNSADFSEKLHEKYFPDLPKDVKSLEWTQPLKPVSLEDTIIASVSDLRFDFKGDIVLAQPGEVIDTTTGLYHHSENSNLKGYTLKELAHLSRSSVPGQRCLSLRTLGRILYKLGKEHEHYLIQPELIDEEGEVVGAGDEDVNEEGQRKFREMIWDLVKELRIVETIEEFTEDSNLSVRNYAVEALWMWRRGLEKEKQ</sequence>
<dbReference type="InterPro" id="IPR013930">
    <property type="entry name" value="RPAP1_N"/>
</dbReference>
<feature type="domain" description="RPAP1 C-terminal" evidence="3">
    <location>
        <begin position="394"/>
        <end position="461"/>
    </location>
</feature>
<feature type="compositionally biased region" description="Polar residues" evidence="2">
    <location>
        <begin position="78"/>
        <end position="94"/>
    </location>
</feature>
<dbReference type="Pfam" id="PF08621">
    <property type="entry name" value="RPAP1_N"/>
    <property type="match status" value="1"/>
</dbReference>
<feature type="region of interest" description="Disordered" evidence="2">
    <location>
        <begin position="240"/>
        <end position="259"/>
    </location>
</feature>
<evidence type="ECO:0000256" key="1">
    <source>
        <dbReference type="ARBA" id="ARBA00009953"/>
    </source>
</evidence>
<feature type="compositionally biased region" description="Basic and acidic residues" evidence="2">
    <location>
        <begin position="98"/>
        <end position="136"/>
    </location>
</feature>
<dbReference type="PANTHER" id="PTHR21483">
    <property type="entry name" value="RNA POLYMERASE II-ASSOCIATED PROTEIN 1"/>
    <property type="match status" value="1"/>
</dbReference>
<evidence type="ECO:0000259" key="3">
    <source>
        <dbReference type="Pfam" id="PF08620"/>
    </source>
</evidence>
<dbReference type="OrthoDB" id="348201at2759"/>
<evidence type="ECO:0000259" key="4">
    <source>
        <dbReference type="Pfam" id="PF08621"/>
    </source>
</evidence>
<feature type="region of interest" description="Disordered" evidence="2">
    <location>
        <begin position="63"/>
        <end position="136"/>
    </location>
</feature>
<feature type="domain" description="RPAP1 N-terminal" evidence="4">
    <location>
        <begin position="133"/>
        <end position="171"/>
    </location>
</feature>
<keyword evidence="6" id="KW-1185">Reference proteome</keyword>
<reference evidence="5" key="1">
    <citation type="journal article" date="2021" name="Open Biol.">
        <title>Shared evolutionary footprints suggest mitochondrial oxidative damage underlies multiple complex I losses in fungi.</title>
        <authorList>
            <person name="Schikora-Tamarit M.A."/>
            <person name="Marcet-Houben M."/>
            <person name="Nosek J."/>
            <person name="Gabaldon T."/>
        </authorList>
    </citation>
    <scope>NUCLEOTIDE SEQUENCE</scope>
    <source>
        <strain evidence="5">CBS2887</strain>
    </source>
</reference>